<feature type="compositionally biased region" description="Polar residues" evidence="1">
    <location>
        <begin position="723"/>
        <end position="732"/>
    </location>
</feature>
<evidence type="ECO:0000313" key="4">
    <source>
        <dbReference type="Proteomes" id="UP001358417"/>
    </source>
</evidence>
<dbReference type="EMBL" id="JAVRRD010000026">
    <property type="protein sequence ID" value="KAK5047208.1"/>
    <property type="molecule type" value="Genomic_DNA"/>
</dbReference>
<feature type="region of interest" description="Disordered" evidence="1">
    <location>
        <begin position="815"/>
        <end position="922"/>
    </location>
</feature>
<dbReference type="GeneID" id="89974899"/>
<feature type="compositionally biased region" description="Polar residues" evidence="1">
    <location>
        <begin position="341"/>
        <end position="355"/>
    </location>
</feature>
<gene>
    <name evidence="3" type="ORF">LTR84_006730</name>
</gene>
<feature type="region of interest" description="Disordered" evidence="1">
    <location>
        <begin position="760"/>
        <end position="802"/>
    </location>
</feature>
<feature type="transmembrane region" description="Helical" evidence="2">
    <location>
        <begin position="1067"/>
        <end position="1086"/>
    </location>
</feature>
<evidence type="ECO:0000256" key="1">
    <source>
        <dbReference type="SAM" id="MobiDB-lite"/>
    </source>
</evidence>
<evidence type="ECO:0000313" key="3">
    <source>
        <dbReference type="EMBL" id="KAK5047208.1"/>
    </source>
</evidence>
<dbReference type="AlphaFoldDB" id="A0AAV9MZT1"/>
<feature type="compositionally biased region" description="Polar residues" evidence="1">
    <location>
        <begin position="1"/>
        <end position="23"/>
    </location>
</feature>
<feature type="compositionally biased region" description="Low complexity" evidence="1">
    <location>
        <begin position="760"/>
        <end position="785"/>
    </location>
</feature>
<reference evidence="3 4" key="1">
    <citation type="submission" date="2023-08" db="EMBL/GenBank/DDBJ databases">
        <title>Black Yeasts Isolated from many extreme environments.</title>
        <authorList>
            <person name="Coleine C."/>
            <person name="Stajich J.E."/>
            <person name="Selbmann L."/>
        </authorList>
    </citation>
    <scope>NUCLEOTIDE SEQUENCE [LARGE SCALE GENOMIC DNA]</scope>
    <source>
        <strain evidence="3 4">CCFEE 5792</strain>
    </source>
</reference>
<feature type="region of interest" description="Disordered" evidence="1">
    <location>
        <begin position="107"/>
        <end position="359"/>
    </location>
</feature>
<feature type="compositionally biased region" description="Polar residues" evidence="1">
    <location>
        <begin position="827"/>
        <end position="846"/>
    </location>
</feature>
<feature type="region of interest" description="Disordered" evidence="1">
    <location>
        <begin position="1"/>
        <end position="36"/>
    </location>
</feature>
<feature type="compositionally biased region" description="Polar residues" evidence="1">
    <location>
        <begin position="910"/>
        <end position="920"/>
    </location>
</feature>
<organism evidence="3 4">
    <name type="scientific">Exophiala bonariae</name>
    <dbReference type="NCBI Taxonomy" id="1690606"/>
    <lineage>
        <taxon>Eukaryota</taxon>
        <taxon>Fungi</taxon>
        <taxon>Dikarya</taxon>
        <taxon>Ascomycota</taxon>
        <taxon>Pezizomycotina</taxon>
        <taxon>Eurotiomycetes</taxon>
        <taxon>Chaetothyriomycetidae</taxon>
        <taxon>Chaetothyriales</taxon>
        <taxon>Herpotrichiellaceae</taxon>
        <taxon>Exophiala</taxon>
    </lineage>
</organism>
<feature type="compositionally biased region" description="Polar residues" evidence="1">
    <location>
        <begin position="286"/>
        <end position="300"/>
    </location>
</feature>
<keyword evidence="2" id="KW-0812">Transmembrane</keyword>
<feature type="compositionally biased region" description="Polar residues" evidence="1">
    <location>
        <begin position="883"/>
        <end position="900"/>
    </location>
</feature>
<accession>A0AAV9MZT1</accession>
<evidence type="ECO:0000256" key="2">
    <source>
        <dbReference type="SAM" id="Phobius"/>
    </source>
</evidence>
<feature type="compositionally biased region" description="Basic and acidic residues" evidence="1">
    <location>
        <begin position="791"/>
        <end position="800"/>
    </location>
</feature>
<keyword evidence="4" id="KW-1185">Reference proteome</keyword>
<dbReference type="RefSeq" id="XP_064702770.1">
    <property type="nucleotide sequence ID" value="XM_064850288.1"/>
</dbReference>
<feature type="region of interest" description="Disordered" evidence="1">
    <location>
        <begin position="692"/>
        <end position="734"/>
    </location>
</feature>
<proteinExistence type="predicted"/>
<name>A0AAV9MZT1_9EURO</name>
<keyword evidence="2" id="KW-0472">Membrane</keyword>
<sequence length="1096" mass="120281">MIISNNSQISKQLGQASSISKGESQPGVGFPSIPLTDSSRRTTIFISQQQEPVNSRLADPSHLTIRESTTGYSAEVDRHPSRGFEMQHLVNKDDYLLARGANPRTGVITPGLHSASSSIDQQHARHGQTAPLPSRWRQKGDQWVSFDHGEPSPTKTPPVGELDGYQRHDHSAPQTFGHDSDEVKSSPGDHQTTSYHPVQALHPRPNDSVATFQLRPTPGAVGMFPNTSETSNGHLEPPLGGNNGPQVRRKPVGSSPATRSIDENRSQNDSGGSTGTVVRRLHFSNDIRSSSAPEQPSMRNFTPADVGKDLPSLPQERPSFEHLQEPKQSTPSPFLGPRATNLDSRVPSSKISNISGHPLAEKDLPCLPMNNGQSLLIQEMNQGSSCLQKEIHRPLVNQPLPKQQKLQGPRGGDQAYPFVRTPRPIHQQLEHQDQRQVRPLGGREMPVPIYDNPPVQAAPPMVGTEPGTRGPRAMPTWNSKVRQPVQRIDPFSQLFNTTITHTNMSMNRELPVRNGIRPSPPPPLHRVMNHERFGSLPTHPLVRPYDTSMNTGTSTGSMTSIPLQRTRPRAMTRPQMPIRAEGMYEVPQVGPICRQQYPTSQEGSTHRDLGRTDSQMWTAAYREEAHLIPQPLKPRLTMSHGQNISQNQHSTRENERTLGGLGLTRKCSRCQHGLVDINPGTASVIPTYDLQNRGTSKEENAKPSHPTGRGLPNVPEERRNETSWKQSSSSMVTHDERDHSICCPDCCKERDCHEGCLGHPSLHSTPSTSPTKSIWSEAASPSSSSEIEESEHEHDKDSLTSEKFTVGRLAIVKSAFKRSPKPPPLKSINSSPRYQHTNTSVMNSPAESPLPLGSPAGSSSGASDGSGTDGLNAAMSAAGSSRGKASNYTLQNRQRSSSSPMIGAEEFSRKTSISNSQRSVSGPRLRVLTPRGLAITCSGMKTRNVSGSSISTLELQVPGLGTLGLGVMGEMIIVPFNATKMWIRNHPQVMKLGWEILERAWQMSQVIATTAWRLWALIFVYSKTGKLKLNVAKKETTGGFLLDCVRSSVYLLMFFAVGVFAMRVLNIFIGALGLIGWLFRAFFWVARQILGFGLVR</sequence>
<protein>
    <submittedName>
        <fullName evidence="3">Uncharacterized protein</fullName>
    </submittedName>
</protein>
<comment type="caution">
    <text evidence="3">The sequence shown here is derived from an EMBL/GenBank/DDBJ whole genome shotgun (WGS) entry which is preliminary data.</text>
</comment>
<keyword evidence="2" id="KW-1133">Transmembrane helix</keyword>
<feature type="compositionally biased region" description="Low complexity" evidence="1">
    <location>
        <begin position="849"/>
        <end position="871"/>
    </location>
</feature>
<dbReference type="Proteomes" id="UP001358417">
    <property type="component" value="Unassembled WGS sequence"/>
</dbReference>